<protein>
    <submittedName>
        <fullName evidence="2">Uncharacterized protein</fullName>
    </submittedName>
</protein>
<feature type="region of interest" description="Disordered" evidence="1">
    <location>
        <begin position="698"/>
        <end position="721"/>
    </location>
</feature>
<keyword evidence="3" id="KW-1185">Reference proteome</keyword>
<gene>
    <name evidence="2" type="ORF">ALC60_14268</name>
</gene>
<feature type="compositionally biased region" description="Basic and acidic residues" evidence="1">
    <location>
        <begin position="701"/>
        <end position="716"/>
    </location>
</feature>
<sequence length="744" mass="84205">VHSLPSNIDWNTSRNDSDSIAQNEKILKLFLQLATHTANRLTHLRKKSEKGYDCNRRNDTPSISTTEALITQSPSQTNLEWLDKSQKILNHSSSSDPEINSDKNQTVFNSQLPKLSALQNIDDNRDVERNLNLNSNLIPKSVQDVREASSDVTGHNHEFNSNTLQKSILDSDTSNNSLNVNEFRPDFLTSAGRVNQALIKNNTNTSIMNNLTETVNTFFPNSQNLQESTLEISQRLFDTDLAQIIPKIISNVHGNANQYIPSQNMQNIQASSDKNDDIRRSFFDPVILTNTGNMNTQTGKQKDNLPVVNEILSNTKNIVESMIKVLPETAKGASNLLSQVIPQSQDINTPLKSAEETSGRNNQETRVNDLPTNENNSTAEDSNKQSTLLKDSSIPLFRFLSNFNELENNNNKTKIDFSSIQTNENANSSVDKELSIKEKSKLTDVAVTTSVLPNQIESNTLTSITEHQAKRSNDVRDSKNMNDVIKSDSEDGKNLQDNSSTNDRINRLPENQITHIDNLLDSNSYRSFIDNLKDEDLHVQLSEAKLQEISDQLINALRPIIEMRLDNNQTYVTDHYNKQIENKNVNINVNVNAQELAQELWKIMETRLNNRTIHITNSKSIKKDLERAVIPLVSHNRRDGTSPSVFQVATQLDKIARRAIIRDSPSINMLDEEIMARGIVADMMASTKMTLSKQTYPKTNQKKDSFSRRMLQRSDTKTMSNDDEQNYVNVRIKIHRKDILDALH</sequence>
<feature type="compositionally biased region" description="Polar residues" evidence="1">
    <location>
        <begin position="495"/>
        <end position="509"/>
    </location>
</feature>
<evidence type="ECO:0000313" key="3">
    <source>
        <dbReference type="Proteomes" id="UP000075809"/>
    </source>
</evidence>
<name>A0A151WFY5_9HYME</name>
<dbReference type="Proteomes" id="UP000075809">
    <property type="component" value="Unassembled WGS sequence"/>
</dbReference>
<feature type="region of interest" description="Disordered" evidence="1">
    <location>
        <begin position="465"/>
        <end position="509"/>
    </location>
</feature>
<reference evidence="2 3" key="1">
    <citation type="submission" date="2015-09" db="EMBL/GenBank/DDBJ databases">
        <title>Trachymyrmex zeteki WGS genome.</title>
        <authorList>
            <person name="Nygaard S."/>
            <person name="Hu H."/>
            <person name="Boomsma J."/>
            <person name="Zhang G."/>
        </authorList>
    </citation>
    <scope>NUCLEOTIDE SEQUENCE [LARGE SCALE GENOMIC DNA]</scope>
    <source>
        <strain evidence="2">Tzet28-1</strain>
        <tissue evidence="2">Whole body</tissue>
    </source>
</reference>
<feature type="region of interest" description="Disordered" evidence="1">
    <location>
        <begin position="352"/>
        <end position="387"/>
    </location>
</feature>
<accession>A0A151WFY5</accession>
<dbReference type="EMBL" id="KQ983203">
    <property type="protein sequence ID" value="KYQ46747.1"/>
    <property type="molecule type" value="Genomic_DNA"/>
</dbReference>
<evidence type="ECO:0000313" key="2">
    <source>
        <dbReference type="EMBL" id="KYQ46747.1"/>
    </source>
</evidence>
<dbReference type="AlphaFoldDB" id="A0A151WFY5"/>
<feature type="compositionally biased region" description="Basic and acidic residues" evidence="1">
    <location>
        <begin position="467"/>
        <end position="494"/>
    </location>
</feature>
<feature type="compositionally biased region" description="Polar residues" evidence="1">
    <location>
        <begin position="359"/>
        <end position="387"/>
    </location>
</feature>
<organism evidence="2 3">
    <name type="scientific">Mycetomoellerius zeteki</name>
    <dbReference type="NCBI Taxonomy" id="64791"/>
    <lineage>
        <taxon>Eukaryota</taxon>
        <taxon>Metazoa</taxon>
        <taxon>Ecdysozoa</taxon>
        <taxon>Arthropoda</taxon>
        <taxon>Hexapoda</taxon>
        <taxon>Insecta</taxon>
        <taxon>Pterygota</taxon>
        <taxon>Neoptera</taxon>
        <taxon>Endopterygota</taxon>
        <taxon>Hymenoptera</taxon>
        <taxon>Apocrita</taxon>
        <taxon>Aculeata</taxon>
        <taxon>Formicoidea</taxon>
        <taxon>Formicidae</taxon>
        <taxon>Myrmicinae</taxon>
        <taxon>Mycetomoellerius</taxon>
    </lineage>
</organism>
<feature type="non-terminal residue" evidence="2">
    <location>
        <position position="1"/>
    </location>
</feature>
<proteinExistence type="predicted"/>
<evidence type="ECO:0000256" key="1">
    <source>
        <dbReference type="SAM" id="MobiDB-lite"/>
    </source>
</evidence>